<evidence type="ECO:0008006" key="3">
    <source>
        <dbReference type="Google" id="ProtNLM"/>
    </source>
</evidence>
<dbReference type="EMBL" id="MFLL01000010">
    <property type="protein sequence ID" value="OGG69645.1"/>
    <property type="molecule type" value="Genomic_DNA"/>
</dbReference>
<reference evidence="1 2" key="1">
    <citation type="journal article" date="2016" name="Nat. Commun.">
        <title>Thousands of microbial genomes shed light on interconnected biogeochemical processes in an aquifer system.</title>
        <authorList>
            <person name="Anantharaman K."/>
            <person name="Brown C.T."/>
            <person name="Hug L.A."/>
            <person name="Sharon I."/>
            <person name="Castelle C.J."/>
            <person name="Probst A.J."/>
            <person name="Thomas B.C."/>
            <person name="Singh A."/>
            <person name="Wilkins M.J."/>
            <person name="Karaoz U."/>
            <person name="Brodie E.L."/>
            <person name="Williams K.H."/>
            <person name="Hubbard S.S."/>
            <person name="Banfield J.F."/>
        </authorList>
    </citation>
    <scope>NUCLEOTIDE SEQUENCE [LARGE SCALE GENOMIC DNA]</scope>
</reference>
<accession>A0A1F6E7F6</accession>
<protein>
    <recommendedName>
        <fullName evidence="3">DNA polymerase III delta N-terminal domain-containing protein</fullName>
    </recommendedName>
</protein>
<organism evidence="1 2">
    <name type="scientific">Candidatus Kaiserbacteria bacterium RIFCSPHIGHO2_02_FULL_55_25</name>
    <dbReference type="NCBI Taxonomy" id="1798498"/>
    <lineage>
        <taxon>Bacteria</taxon>
        <taxon>Candidatus Kaiseribacteriota</taxon>
    </lineage>
</organism>
<proteinExistence type="predicted"/>
<evidence type="ECO:0000313" key="2">
    <source>
        <dbReference type="Proteomes" id="UP000176914"/>
    </source>
</evidence>
<comment type="caution">
    <text evidence="1">The sequence shown here is derived from an EMBL/GenBank/DDBJ whole genome shotgun (WGS) entry which is preliminary data.</text>
</comment>
<gene>
    <name evidence="1" type="ORF">A3C20_03945</name>
</gene>
<name>A0A1F6E7F6_9BACT</name>
<dbReference type="AlphaFoldDB" id="A0A1F6E7F6"/>
<sequence length="208" mass="23340">MLYFFTGTDTETLRGKMSAAVGKFSKGKNIVRITDAHSAADLDAALGGAGMFGDERVVVLDNVLGNEELRERLLARLKDIAKSDDVFFMLESGIDADTRKSVEKYAEKTERYDAPKKERDNSIFSLANALQRGQRKELWVGYQRELLKGSAPEAIHGTLFWAAKQAFLRSDTPRSRELVARLAGLPHEARRKGFDLEYALEHFVLSRV</sequence>
<evidence type="ECO:0000313" key="1">
    <source>
        <dbReference type="EMBL" id="OGG69645.1"/>
    </source>
</evidence>
<dbReference type="Proteomes" id="UP000176914">
    <property type="component" value="Unassembled WGS sequence"/>
</dbReference>